<feature type="transmembrane region" description="Helical" evidence="1">
    <location>
        <begin position="12"/>
        <end position="31"/>
    </location>
</feature>
<keyword evidence="1" id="KW-0812">Transmembrane</keyword>
<feature type="transmembrane region" description="Helical" evidence="1">
    <location>
        <begin position="190"/>
        <end position="208"/>
    </location>
</feature>
<feature type="transmembrane region" description="Helical" evidence="1">
    <location>
        <begin position="38"/>
        <end position="59"/>
    </location>
</feature>
<organism evidence="2 3">
    <name type="scientific">Flavihumibacter solisilvae</name>
    <dbReference type="NCBI Taxonomy" id="1349421"/>
    <lineage>
        <taxon>Bacteria</taxon>
        <taxon>Pseudomonadati</taxon>
        <taxon>Bacteroidota</taxon>
        <taxon>Chitinophagia</taxon>
        <taxon>Chitinophagales</taxon>
        <taxon>Chitinophagaceae</taxon>
        <taxon>Flavihumibacter</taxon>
    </lineage>
</organism>
<reference evidence="2 3" key="1">
    <citation type="submission" date="2014-11" db="EMBL/GenBank/DDBJ databases">
        <title>Genome sequence of Flavihumibacter solisilvae 3-3.</title>
        <authorList>
            <person name="Zhou G."/>
            <person name="Li M."/>
            <person name="Wang G."/>
        </authorList>
    </citation>
    <scope>NUCLEOTIDE SEQUENCE [LARGE SCALE GENOMIC DNA]</scope>
    <source>
        <strain evidence="2 3">3-3</strain>
    </source>
</reference>
<dbReference type="STRING" id="1349421.OI18_23100"/>
<comment type="caution">
    <text evidence="2">The sequence shown here is derived from an EMBL/GenBank/DDBJ whole genome shotgun (WGS) entry which is preliminary data.</text>
</comment>
<dbReference type="EMBL" id="JSVC01000045">
    <property type="protein sequence ID" value="KIC90799.1"/>
    <property type="molecule type" value="Genomic_DNA"/>
</dbReference>
<keyword evidence="1" id="KW-0472">Membrane</keyword>
<keyword evidence="1" id="KW-1133">Transmembrane helix</keyword>
<dbReference type="Proteomes" id="UP000031408">
    <property type="component" value="Unassembled WGS sequence"/>
</dbReference>
<feature type="transmembrane region" description="Helical" evidence="1">
    <location>
        <begin position="135"/>
        <end position="153"/>
    </location>
</feature>
<keyword evidence="3" id="KW-1185">Reference proteome</keyword>
<evidence type="ECO:0008006" key="4">
    <source>
        <dbReference type="Google" id="ProtNLM"/>
    </source>
</evidence>
<accession>A0A0C1IK18</accession>
<name>A0A0C1IK18_9BACT</name>
<evidence type="ECO:0000313" key="3">
    <source>
        <dbReference type="Proteomes" id="UP000031408"/>
    </source>
</evidence>
<gene>
    <name evidence="2" type="ORF">OI18_23100</name>
</gene>
<dbReference type="AlphaFoldDB" id="A0A0C1IK18"/>
<feature type="transmembrane region" description="Helical" evidence="1">
    <location>
        <begin position="165"/>
        <end position="184"/>
    </location>
</feature>
<evidence type="ECO:0000313" key="2">
    <source>
        <dbReference type="EMBL" id="KIC90799.1"/>
    </source>
</evidence>
<evidence type="ECO:0000256" key="1">
    <source>
        <dbReference type="SAM" id="Phobius"/>
    </source>
</evidence>
<sequence length="209" mass="22671">MLNPIDRTSEVLFGLIMVLTFTGAISAASDGRSEVRELLWAALGCNVAWGLVDAIMYLMNIVLERGHSLVIIKKIMRSGSQADSREILKEEINPLVSSLMTEDELDQLNDRLKQLPVPSVRNLLTLKDLGTGVEIFLLVFLCTLPVALPFALHHDIASAMRISNGVALVMLFIGGFILAGYAGFSRLLTALLFMTIGVLLVALTMSLGG</sequence>
<proteinExistence type="predicted"/>
<protein>
    <recommendedName>
        <fullName evidence="4">VIT family protein</fullName>
    </recommendedName>
</protein>